<evidence type="ECO:0000313" key="2">
    <source>
        <dbReference type="Proteomes" id="UP000523795"/>
    </source>
</evidence>
<gene>
    <name evidence="1" type="ORF">HER39_20015</name>
</gene>
<keyword evidence="2" id="KW-1185">Reference proteome</keyword>
<reference evidence="1 2" key="1">
    <citation type="submission" date="2020-04" db="EMBL/GenBank/DDBJ databases">
        <authorList>
            <person name="Liu S."/>
        </authorList>
    </citation>
    <scope>NUCLEOTIDE SEQUENCE [LARGE SCALE GENOMIC DNA]</scope>
    <source>
        <strain evidence="1 2">CGMCC 1.15091</strain>
    </source>
</reference>
<feature type="non-terminal residue" evidence="1">
    <location>
        <position position="1"/>
    </location>
</feature>
<organism evidence="1 2">
    <name type="scientific">Arthrobacter deserti</name>
    <dbReference type="NCBI Taxonomy" id="1742687"/>
    <lineage>
        <taxon>Bacteria</taxon>
        <taxon>Bacillati</taxon>
        <taxon>Actinomycetota</taxon>
        <taxon>Actinomycetes</taxon>
        <taxon>Micrococcales</taxon>
        <taxon>Micrococcaceae</taxon>
        <taxon>Arthrobacter</taxon>
    </lineage>
</organism>
<accession>A0ABX1JYJ4</accession>
<comment type="caution">
    <text evidence="1">The sequence shown here is derived from an EMBL/GenBank/DDBJ whole genome shotgun (WGS) entry which is preliminary data.</text>
</comment>
<sequence length="92" mass="9753">WPGVSSGSPPAQAGVAMKVGLKILEDGPDWVPHDIEMPLPWVTTETGKACEGSDFADGCNFFPQADDTFVTEVFQKDLLPESSLDSAKSGTP</sequence>
<dbReference type="EMBL" id="JAAZSR010000765">
    <property type="protein sequence ID" value="NKX52817.1"/>
    <property type="molecule type" value="Genomic_DNA"/>
</dbReference>
<evidence type="ECO:0000313" key="1">
    <source>
        <dbReference type="EMBL" id="NKX52817.1"/>
    </source>
</evidence>
<protein>
    <submittedName>
        <fullName evidence="1">Uncharacterized protein</fullName>
    </submittedName>
</protein>
<feature type="non-terminal residue" evidence="1">
    <location>
        <position position="92"/>
    </location>
</feature>
<name>A0ABX1JYJ4_9MICC</name>
<proteinExistence type="predicted"/>
<dbReference type="Proteomes" id="UP000523795">
    <property type="component" value="Unassembled WGS sequence"/>
</dbReference>